<evidence type="ECO:0000313" key="5">
    <source>
        <dbReference type="Proteomes" id="UP000290365"/>
    </source>
</evidence>
<dbReference type="CDD" id="cd05300">
    <property type="entry name" value="2-Hacid_dh_1"/>
    <property type="match status" value="1"/>
</dbReference>
<dbReference type="InterPro" id="IPR036291">
    <property type="entry name" value="NAD(P)-bd_dom_sf"/>
</dbReference>
<dbReference type="SUPFAM" id="SSF52283">
    <property type="entry name" value="Formate/glycerate dehydrogenase catalytic domain-like"/>
    <property type="match status" value="1"/>
</dbReference>
<dbReference type="AlphaFoldDB" id="A0A4P6JVS0"/>
<dbReference type="InterPro" id="IPR006140">
    <property type="entry name" value="D-isomer_DH_NAD-bd"/>
</dbReference>
<organism evidence="4 5">
    <name type="scientific">Ktedonosporobacter rubrisoli</name>
    <dbReference type="NCBI Taxonomy" id="2509675"/>
    <lineage>
        <taxon>Bacteria</taxon>
        <taxon>Bacillati</taxon>
        <taxon>Chloroflexota</taxon>
        <taxon>Ktedonobacteria</taxon>
        <taxon>Ktedonobacterales</taxon>
        <taxon>Ktedonosporobacteraceae</taxon>
        <taxon>Ktedonosporobacter</taxon>
    </lineage>
</organism>
<dbReference type="PANTHER" id="PTHR43333:SF1">
    <property type="entry name" value="D-ISOMER SPECIFIC 2-HYDROXYACID DEHYDROGENASE NAD-BINDING DOMAIN-CONTAINING PROTEIN"/>
    <property type="match status" value="1"/>
</dbReference>
<protein>
    <submittedName>
        <fullName evidence="4">D-2-hydroxyacid dehydrogenase</fullName>
    </submittedName>
</protein>
<dbReference type="FunFam" id="3.40.50.720:FF:000363">
    <property type="entry name" value="D-isomer specific 2-hydroxyacid dehydrogenase"/>
    <property type="match status" value="1"/>
</dbReference>
<dbReference type="Pfam" id="PF02826">
    <property type="entry name" value="2-Hacid_dh_C"/>
    <property type="match status" value="1"/>
</dbReference>
<evidence type="ECO:0000256" key="2">
    <source>
        <dbReference type="ARBA" id="ARBA00023027"/>
    </source>
</evidence>
<dbReference type="KEGG" id="kbs:EPA93_28840"/>
<dbReference type="EMBL" id="CP035758">
    <property type="protein sequence ID" value="QBD79769.1"/>
    <property type="molecule type" value="Genomic_DNA"/>
</dbReference>
<evidence type="ECO:0000259" key="3">
    <source>
        <dbReference type="Pfam" id="PF02826"/>
    </source>
</evidence>
<dbReference type="PANTHER" id="PTHR43333">
    <property type="entry name" value="2-HACID_DH_C DOMAIN-CONTAINING PROTEIN"/>
    <property type="match status" value="1"/>
</dbReference>
<evidence type="ECO:0000256" key="1">
    <source>
        <dbReference type="ARBA" id="ARBA00023002"/>
    </source>
</evidence>
<keyword evidence="5" id="KW-1185">Reference proteome</keyword>
<feature type="domain" description="D-isomer specific 2-hydroxyacid dehydrogenase NAD-binding" evidence="3">
    <location>
        <begin position="108"/>
        <end position="289"/>
    </location>
</feature>
<dbReference type="Proteomes" id="UP000290365">
    <property type="component" value="Chromosome"/>
</dbReference>
<sequence length="326" mass="36495">MTDGLKIISTFPFSAESQQVLREAAHTDVLCITNVDEFLSKLREAEILCSYWIPDNWRELAPHLRWLQASGAGIDELRPTGILKRESGVEVTTAAGINAPTIAEYVFGSMLMFNRTWPEMVRLQDRHVWPRSAHWYKLGGRELGEQTLGIVGLGSIGRQVARIARAFGMRILATRRSAQEGSQDPDVDQLFPQSQLRAMLGQSDYVVLAVPLTAETEQMIGEAELKAMQPHTYLVNVARGRVIDEKMLIEALREGWIAGAGLDVAAEEPLPSNSPLYSMPNVILTPHISGVSVHYNKRLTELFADNLRRYRAGEPLRNLYDPIRGY</sequence>
<keyword evidence="2" id="KW-0520">NAD</keyword>
<dbReference type="SUPFAM" id="SSF51735">
    <property type="entry name" value="NAD(P)-binding Rossmann-fold domains"/>
    <property type="match status" value="1"/>
</dbReference>
<name>A0A4P6JVS0_KTERU</name>
<dbReference type="RefSeq" id="WP_129890835.1">
    <property type="nucleotide sequence ID" value="NZ_CP035758.1"/>
</dbReference>
<accession>A0A4P6JVS0</accession>
<dbReference type="Gene3D" id="3.40.50.720">
    <property type="entry name" value="NAD(P)-binding Rossmann-like Domain"/>
    <property type="match status" value="2"/>
</dbReference>
<reference evidence="4 5" key="1">
    <citation type="submission" date="2019-01" db="EMBL/GenBank/DDBJ databases">
        <title>Ktedonosporobacter rubrisoli SCAWS-G2.</title>
        <authorList>
            <person name="Huang Y."/>
            <person name="Yan B."/>
        </authorList>
    </citation>
    <scope>NUCLEOTIDE SEQUENCE [LARGE SCALE GENOMIC DNA]</scope>
    <source>
        <strain evidence="4 5">SCAWS-G2</strain>
    </source>
</reference>
<evidence type="ECO:0000313" key="4">
    <source>
        <dbReference type="EMBL" id="QBD79769.1"/>
    </source>
</evidence>
<dbReference type="GO" id="GO:0016491">
    <property type="term" value="F:oxidoreductase activity"/>
    <property type="evidence" value="ECO:0007669"/>
    <property type="project" value="UniProtKB-KW"/>
</dbReference>
<dbReference type="GO" id="GO:0051287">
    <property type="term" value="F:NAD binding"/>
    <property type="evidence" value="ECO:0007669"/>
    <property type="project" value="InterPro"/>
</dbReference>
<keyword evidence="1" id="KW-0560">Oxidoreductase</keyword>
<proteinExistence type="predicted"/>
<dbReference type="OrthoDB" id="9792971at2"/>
<gene>
    <name evidence="4" type="ORF">EPA93_28840</name>
</gene>